<dbReference type="Proteomes" id="UP000717328">
    <property type="component" value="Unassembled WGS sequence"/>
</dbReference>
<organism evidence="2 3">
    <name type="scientific">Sphagnurus paluster</name>
    <dbReference type="NCBI Taxonomy" id="117069"/>
    <lineage>
        <taxon>Eukaryota</taxon>
        <taxon>Fungi</taxon>
        <taxon>Dikarya</taxon>
        <taxon>Basidiomycota</taxon>
        <taxon>Agaricomycotina</taxon>
        <taxon>Agaricomycetes</taxon>
        <taxon>Agaricomycetidae</taxon>
        <taxon>Agaricales</taxon>
        <taxon>Tricholomatineae</taxon>
        <taxon>Lyophyllaceae</taxon>
        <taxon>Sphagnurus</taxon>
    </lineage>
</organism>
<evidence type="ECO:0000256" key="1">
    <source>
        <dbReference type="SAM" id="MobiDB-lite"/>
    </source>
</evidence>
<reference evidence="2" key="2">
    <citation type="submission" date="2021-10" db="EMBL/GenBank/DDBJ databases">
        <title>Phylogenomics reveals ancestral predisposition of the termite-cultivated fungus Termitomyces towards a domesticated lifestyle.</title>
        <authorList>
            <person name="Auxier B."/>
            <person name="Grum-Grzhimaylo A."/>
            <person name="Cardenas M.E."/>
            <person name="Lodge J.D."/>
            <person name="Laessoe T."/>
            <person name="Pedersen O."/>
            <person name="Smith M.E."/>
            <person name="Kuyper T.W."/>
            <person name="Franco-Molano E.A."/>
            <person name="Baroni T.J."/>
            <person name="Aanen D.K."/>
        </authorList>
    </citation>
    <scope>NUCLEOTIDE SEQUENCE</scope>
    <source>
        <strain evidence="2">D49</strain>
    </source>
</reference>
<feature type="compositionally biased region" description="Basic residues" evidence="1">
    <location>
        <begin position="76"/>
        <end position="94"/>
    </location>
</feature>
<evidence type="ECO:0000313" key="3">
    <source>
        <dbReference type="Proteomes" id="UP000717328"/>
    </source>
</evidence>
<feature type="compositionally biased region" description="Basic and acidic residues" evidence="1">
    <location>
        <begin position="64"/>
        <end position="75"/>
    </location>
</feature>
<gene>
    <name evidence="2" type="ORF">H0H81_008222</name>
</gene>
<dbReference type="AlphaFoldDB" id="A0A9P7K1S6"/>
<evidence type="ECO:0000313" key="2">
    <source>
        <dbReference type="EMBL" id="KAG5633389.1"/>
    </source>
</evidence>
<proteinExistence type="predicted"/>
<feature type="region of interest" description="Disordered" evidence="1">
    <location>
        <begin position="139"/>
        <end position="184"/>
    </location>
</feature>
<reference evidence="2" key="1">
    <citation type="submission" date="2021-02" db="EMBL/GenBank/DDBJ databases">
        <authorList>
            <person name="Nieuwenhuis M."/>
            <person name="Van De Peppel L.J.J."/>
        </authorList>
    </citation>
    <scope>NUCLEOTIDE SEQUENCE</scope>
    <source>
        <strain evidence="2">D49</strain>
    </source>
</reference>
<dbReference type="EMBL" id="JABCKI010007966">
    <property type="protein sequence ID" value="KAG5633389.1"/>
    <property type="molecule type" value="Genomic_DNA"/>
</dbReference>
<keyword evidence="3" id="KW-1185">Reference proteome</keyword>
<comment type="caution">
    <text evidence="2">The sequence shown here is derived from an EMBL/GenBank/DDBJ whole genome shotgun (WGS) entry which is preliminary data.</text>
</comment>
<protein>
    <submittedName>
        <fullName evidence="2">Uncharacterized protein</fullName>
    </submittedName>
</protein>
<dbReference type="OrthoDB" id="3240105at2759"/>
<sequence>MPPPPQGCALDAIGKLKDASEIPFYASEDDDVPMGAKPAATRPSGDEPTHEHRKRGQRLQELIDAQKLDDDGNLEKKHRPRMARPRRKPAKRTKVASLSNDVAFSSDGDDSDFSGASSDDSVVSEDEILSNGELADILLSKATSSSSRSKKRKRPKAKESTSKTNSATPAPVASLATEDNSQAKPKVCNVSRRLWYFCYADDFFRQHAIPFTSSTNP</sequence>
<feature type="region of interest" description="Disordered" evidence="1">
    <location>
        <begin position="21"/>
        <end position="127"/>
    </location>
</feature>
<name>A0A9P7K1S6_9AGAR</name>
<accession>A0A9P7K1S6</accession>